<dbReference type="AlphaFoldDB" id="A0A8S2VPZ2"/>
<name>A0A8S2VPZ2_9BILA</name>
<proteinExistence type="predicted"/>
<evidence type="ECO:0000313" key="2">
    <source>
        <dbReference type="Proteomes" id="UP000676336"/>
    </source>
</evidence>
<gene>
    <name evidence="1" type="ORF">SMN809_LOCUS30825</name>
</gene>
<evidence type="ECO:0000313" key="1">
    <source>
        <dbReference type="EMBL" id="CAF4409473.1"/>
    </source>
</evidence>
<accession>A0A8S2VPZ2</accession>
<dbReference type="Proteomes" id="UP000676336">
    <property type="component" value="Unassembled WGS sequence"/>
</dbReference>
<feature type="non-terminal residue" evidence="1">
    <location>
        <position position="1"/>
    </location>
</feature>
<dbReference type="EMBL" id="CAJOBI010059528">
    <property type="protein sequence ID" value="CAF4409473.1"/>
    <property type="molecule type" value="Genomic_DNA"/>
</dbReference>
<sequence length="47" mass="5397">VLFHSLSQQAITECDRLTLQQYREAVERRLLCLQSQGLTMTSEPTTT</sequence>
<comment type="caution">
    <text evidence="1">The sequence shown here is derived from an EMBL/GenBank/DDBJ whole genome shotgun (WGS) entry which is preliminary data.</text>
</comment>
<organism evidence="1 2">
    <name type="scientific">Rotaria magnacalcarata</name>
    <dbReference type="NCBI Taxonomy" id="392030"/>
    <lineage>
        <taxon>Eukaryota</taxon>
        <taxon>Metazoa</taxon>
        <taxon>Spiralia</taxon>
        <taxon>Gnathifera</taxon>
        <taxon>Rotifera</taxon>
        <taxon>Eurotatoria</taxon>
        <taxon>Bdelloidea</taxon>
        <taxon>Philodinida</taxon>
        <taxon>Philodinidae</taxon>
        <taxon>Rotaria</taxon>
    </lineage>
</organism>
<reference evidence="1" key="1">
    <citation type="submission" date="2021-02" db="EMBL/GenBank/DDBJ databases">
        <authorList>
            <person name="Nowell W R."/>
        </authorList>
    </citation>
    <scope>NUCLEOTIDE SEQUENCE</scope>
</reference>
<protein>
    <submittedName>
        <fullName evidence="1">Uncharacterized protein</fullName>
    </submittedName>
</protein>